<evidence type="ECO:0000256" key="4">
    <source>
        <dbReference type="SAM" id="Phobius"/>
    </source>
</evidence>
<keyword evidence="3" id="KW-0804">Transcription</keyword>
<keyword evidence="7" id="KW-1185">Reference proteome</keyword>
<keyword evidence="4" id="KW-1133">Transmembrane helix</keyword>
<feature type="transmembrane region" description="Helical" evidence="4">
    <location>
        <begin position="28"/>
        <end position="47"/>
    </location>
</feature>
<keyword evidence="4" id="KW-0472">Membrane</keyword>
<evidence type="ECO:0000259" key="5">
    <source>
        <dbReference type="PROSITE" id="PS01124"/>
    </source>
</evidence>
<evidence type="ECO:0000256" key="3">
    <source>
        <dbReference type="ARBA" id="ARBA00023163"/>
    </source>
</evidence>
<dbReference type="InterPro" id="IPR009057">
    <property type="entry name" value="Homeodomain-like_sf"/>
</dbReference>
<dbReference type="InterPro" id="IPR018062">
    <property type="entry name" value="HTH_AraC-typ_CS"/>
</dbReference>
<gene>
    <name evidence="6" type="ORF">FLAT13_03137</name>
</gene>
<dbReference type="PROSITE" id="PS01124">
    <property type="entry name" value="HTH_ARAC_FAMILY_2"/>
    <property type="match status" value="1"/>
</dbReference>
<evidence type="ECO:0000256" key="2">
    <source>
        <dbReference type="ARBA" id="ARBA00023125"/>
    </source>
</evidence>
<dbReference type="PROSITE" id="PS00041">
    <property type="entry name" value="HTH_ARAC_FAMILY_1"/>
    <property type="match status" value="1"/>
</dbReference>
<feature type="domain" description="HTH araC/xylS-type" evidence="5">
    <location>
        <begin position="310"/>
        <end position="414"/>
    </location>
</feature>
<feature type="transmembrane region" description="Helical" evidence="4">
    <location>
        <begin position="138"/>
        <end position="164"/>
    </location>
</feature>
<proteinExistence type="predicted"/>
<feature type="transmembrane region" description="Helical" evidence="4">
    <location>
        <begin position="184"/>
        <end position="208"/>
    </location>
</feature>
<keyword evidence="1" id="KW-0805">Transcription regulation</keyword>
<dbReference type="InterPro" id="IPR018060">
    <property type="entry name" value="HTH_AraC"/>
</dbReference>
<dbReference type="EMBL" id="CAIJDP010000075">
    <property type="protein sequence ID" value="CAD0006121.1"/>
    <property type="molecule type" value="Genomic_DNA"/>
</dbReference>
<sequence>MHPYISILTIFLAILMAYHNWNINRNSIFLSGFIYVLCSYSLIHYVLFFKKSVFLLAIFYNNTAPIGFLIGPLLYFYVRGTLFDNSKFTRKDCLHLVPAFINLISITPYLLTPFSYKLALARRLVKDTMVAKTFTVGLYPNIVNIIARPALLCFYLILVLVMVFRFWTKMGTNKRIPKVQTRKVLLWLFSFIFIIVFVIVCFAVLSYSFLKEPNPDLTKLKTSLPMDIISFCLLIIPVSLLVFPELLYGIPQRDKNKNDYFLGPEKQLQLDGSVLLENNTVNVLQREQDNEVQEELQEKDIDPRFIELSQSILDYIKESEIFLNANFSMEELSRSMNVPKHHLYYCFNSILKVKLTKIRAELRIEYAKKLIEDGLLDSLTLDAIGNKAGFSSRSSFQSTFKDEVGCTPGEYLKMKSTLEKELN</sequence>
<keyword evidence="4" id="KW-0812">Transmembrane</keyword>
<dbReference type="Gene3D" id="1.10.10.60">
    <property type="entry name" value="Homeodomain-like"/>
    <property type="match status" value="1"/>
</dbReference>
<feature type="transmembrane region" description="Helical" evidence="4">
    <location>
        <begin position="228"/>
        <end position="248"/>
    </location>
</feature>
<dbReference type="SUPFAM" id="SSF46689">
    <property type="entry name" value="Homeodomain-like"/>
    <property type="match status" value="1"/>
</dbReference>
<dbReference type="GO" id="GO:0003700">
    <property type="term" value="F:DNA-binding transcription factor activity"/>
    <property type="evidence" value="ECO:0007669"/>
    <property type="project" value="InterPro"/>
</dbReference>
<dbReference type="Proteomes" id="UP000530060">
    <property type="component" value="Unassembled WGS sequence"/>
</dbReference>
<dbReference type="PANTHER" id="PTHR43280:SF2">
    <property type="entry name" value="HTH-TYPE TRANSCRIPTIONAL REGULATOR EXSA"/>
    <property type="match status" value="1"/>
</dbReference>
<dbReference type="GO" id="GO:0043565">
    <property type="term" value="F:sequence-specific DNA binding"/>
    <property type="evidence" value="ECO:0007669"/>
    <property type="project" value="InterPro"/>
</dbReference>
<protein>
    <submittedName>
        <fullName evidence="6">AraC family transcriptional regulator</fullName>
    </submittedName>
</protein>
<organism evidence="6 7">
    <name type="scientific">Flavobacterium salmonis</name>
    <dbReference type="NCBI Taxonomy" id="2654844"/>
    <lineage>
        <taxon>Bacteria</taxon>
        <taxon>Pseudomonadati</taxon>
        <taxon>Bacteroidota</taxon>
        <taxon>Flavobacteriia</taxon>
        <taxon>Flavobacteriales</taxon>
        <taxon>Flavobacteriaceae</taxon>
        <taxon>Flavobacterium</taxon>
    </lineage>
</organism>
<dbReference type="Pfam" id="PF12833">
    <property type="entry name" value="HTH_18"/>
    <property type="match status" value="1"/>
</dbReference>
<dbReference type="PANTHER" id="PTHR43280">
    <property type="entry name" value="ARAC-FAMILY TRANSCRIPTIONAL REGULATOR"/>
    <property type="match status" value="1"/>
</dbReference>
<accession>A0A6V6Z2Z5</accession>
<dbReference type="SMART" id="SM00342">
    <property type="entry name" value="HTH_ARAC"/>
    <property type="match status" value="1"/>
</dbReference>
<dbReference type="AlphaFoldDB" id="A0A6V6Z2Z5"/>
<feature type="transmembrane region" description="Helical" evidence="4">
    <location>
        <begin position="53"/>
        <end position="78"/>
    </location>
</feature>
<evidence type="ECO:0000313" key="7">
    <source>
        <dbReference type="Proteomes" id="UP000530060"/>
    </source>
</evidence>
<feature type="transmembrane region" description="Helical" evidence="4">
    <location>
        <begin position="99"/>
        <end position="118"/>
    </location>
</feature>
<reference evidence="6 7" key="1">
    <citation type="submission" date="2020-06" db="EMBL/GenBank/DDBJ databases">
        <authorList>
            <person name="Criscuolo A."/>
        </authorList>
    </citation>
    <scope>NUCLEOTIDE SEQUENCE [LARGE SCALE GENOMIC DNA]</scope>
    <source>
        <strain evidence="7">CIP 111411</strain>
    </source>
</reference>
<evidence type="ECO:0000313" key="6">
    <source>
        <dbReference type="EMBL" id="CAD0006121.1"/>
    </source>
</evidence>
<keyword evidence="2" id="KW-0238">DNA-binding</keyword>
<evidence type="ECO:0000256" key="1">
    <source>
        <dbReference type="ARBA" id="ARBA00023015"/>
    </source>
</evidence>
<name>A0A6V6Z2Z5_9FLAO</name>
<comment type="caution">
    <text evidence="6">The sequence shown here is derived from an EMBL/GenBank/DDBJ whole genome shotgun (WGS) entry which is preliminary data.</text>
</comment>
<feature type="transmembrane region" description="Helical" evidence="4">
    <location>
        <begin position="6"/>
        <end position="21"/>
    </location>
</feature>